<feature type="transmembrane region" description="Helical" evidence="6">
    <location>
        <begin position="45"/>
        <end position="64"/>
    </location>
</feature>
<feature type="transmembrane region" description="Helical" evidence="6">
    <location>
        <begin position="164"/>
        <end position="184"/>
    </location>
</feature>
<evidence type="ECO:0000256" key="6">
    <source>
        <dbReference type="SAM" id="Phobius"/>
    </source>
</evidence>
<organism evidence="8 9">
    <name type="scientific">Saccharophagus degradans</name>
    <dbReference type="NCBI Taxonomy" id="86304"/>
    <lineage>
        <taxon>Bacteria</taxon>
        <taxon>Pseudomonadati</taxon>
        <taxon>Pseudomonadota</taxon>
        <taxon>Gammaproteobacteria</taxon>
        <taxon>Cellvibrionales</taxon>
        <taxon>Cellvibrionaceae</taxon>
        <taxon>Saccharophagus</taxon>
    </lineage>
</organism>
<dbReference type="CDD" id="cd17319">
    <property type="entry name" value="MFS_ExuT_GudP_like"/>
    <property type="match status" value="1"/>
</dbReference>
<feature type="transmembrane region" description="Helical" evidence="6">
    <location>
        <begin position="307"/>
        <end position="325"/>
    </location>
</feature>
<dbReference type="InterPro" id="IPR050382">
    <property type="entry name" value="MFS_Na/Anion_cotransporter"/>
</dbReference>
<dbReference type="InterPro" id="IPR011701">
    <property type="entry name" value="MFS"/>
</dbReference>
<name>A0AAW7X4P8_9GAMM</name>
<dbReference type="GO" id="GO:0015134">
    <property type="term" value="F:hexuronate transmembrane transporter activity"/>
    <property type="evidence" value="ECO:0007669"/>
    <property type="project" value="TreeGrafter"/>
</dbReference>
<evidence type="ECO:0000256" key="2">
    <source>
        <dbReference type="ARBA" id="ARBA00022692"/>
    </source>
</evidence>
<feature type="transmembrane region" description="Helical" evidence="6">
    <location>
        <begin position="234"/>
        <end position="254"/>
    </location>
</feature>
<feature type="transmembrane region" description="Helical" evidence="6">
    <location>
        <begin position="6"/>
        <end position="24"/>
    </location>
</feature>
<feature type="transmembrane region" description="Helical" evidence="6">
    <location>
        <begin position="362"/>
        <end position="381"/>
    </location>
</feature>
<dbReference type="GO" id="GO:0016020">
    <property type="term" value="C:membrane"/>
    <property type="evidence" value="ECO:0007669"/>
    <property type="project" value="UniProtKB-SubCell"/>
</dbReference>
<comment type="similarity">
    <text evidence="5">Belongs to the major facilitator superfamily. Phthalate permease family.</text>
</comment>
<dbReference type="AlphaFoldDB" id="A0AAW7X4P8"/>
<sequence length="424" mass="46098">MKVKGLRWMILTMVAIATIVNYIDRNALAVMWPGISEDLGLDNNDYANIIMLFMVSYALGQALFGKIFDMLGTRAGFILAIVVWSVSVALHAFARGVVSLGIFRFIMGFGEAGNWPGATKSNAEWFPIKERALAQGIFNSGAALGAVISAPLIAYLYLLMGWQATFIVIASFGFIWVVPWYILYKAAPDSHPWLSDEEREYILKGQKAPSQDESTGDDVAAPTWMEMLQYRQTWGVVLSRFCLDPVWWLFLSWLPIYLADQFGFNVKEIGMFAWIPYVGAAAGSLFGGWLSGRLISSGKSVNFSRRFAITLGGVIMFPCLLLTAYAGDPLVAVLLIACILFGFQCAIGNIQTLPSDYFDGKSVGSLAGLSGAAAVVGVIITTKLVPMIATVSYAPVFMFAALLVPLSVLSVWLISGPVKPAGKL</sequence>
<feature type="domain" description="Major facilitator superfamily (MFS) profile" evidence="7">
    <location>
        <begin position="10"/>
        <end position="419"/>
    </location>
</feature>
<dbReference type="Proteomes" id="UP001169760">
    <property type="component" value="Unassembled WGS sequence"/>
</dbReference>
<keyword evidence="4 6" id="KW-0472">Membrane</keyword>
<feature type="transmembrane region" description="Helical" evidence="6">
    <location>
        <begin position="274"/>
        <end position="295"/>
    </location>
</feature>
<dbReference type="InterPro" id="IPR020846">
    <property type="entry name" value="MFS_dom"/>
</dbReference>
<reference evidence="8" key="1">
    <citation type="submission" date="2023-07" db="EMBL/GenBank/DDBJ databases">
        <title>Genome content predicts the carbon catabolic preferences of heterotrophic bacteria.</title>
        <authorList>
            <person name="Gralka M."/>
        </authorList>
    </citation>
    <scope>NUCLEOTIDE SEQUENCE</scope>
    <source>
        <strain evidence="8">I3M17_2</strain>
    </source>
</reference>
<feature type="transmembrane region" description="Helical" evidence="6">
    <location>
        <begin position="137"/>
        <end position="158"/>
    </location>
</feature>
<evidence type="ECO:0000313" key="8">
    <source>
        <dbReference type="EMBL" id="MDO6421354.1"/>
    </source>
</evidence>
<feature type="transmembrane region" description="Helical" evidence="6">
    <location>
        <begin position="76"/>
        <end position="98"/>
    </location>
</feature>
<dbReference type="RefSeq" id="WP_216063734.1">
    <property type="nucleotide sequence ID" value="NZ_JAHKPP010000023.1"/>
</dbReference>
<comment type="subcellular location">
    <subcellularLocation>
        <location evidence="1">Membrane</location>
        <topology evidence="1">Multi-pass membrane protein</topology>
    </subcellularLocation>
</comment>
<keyword evidence="2 6" id="KW-0812">Transmembrane</keyword>
<proteinExistence type="inferred from homology"/>
<feature type="transmembrane region" description="Helical" evidence="6">
    <location>
        <begin position="393"/>
        <end position="414"/>
    </location>
</feature>
<dbReference type="PANTHER" id="PTHR11662">
    <property type="entry name" value="SOLUTE CARRIER FAMILY 17"/>
    <property type="match status" value="1"/>
</dbReference>
<dbReference type="PANTHER" id="PTHR11662:SF285">
    <property type="entry name" value="HEXURONATE TRANSPORTER"/>
    <property type="match status" value="1"/>
</dbReference>
<protein>
    <submittedName>
        <fullName evidence="8">MFS transporter</fullName>
    </submittedName>
</protein>
<evidence type="ECO:0000256" key="1">
    <source>
        <dbReference type="ARBA" id="ARBA00004141"/>
    </source>
</evidence>
<evidence type="ECO:0000256" key="3">
    <source>
        <dbReference type="ARBA" id="ARBA00022989"/>
    </source>
</evidence>
<feature type="transmembrane region" description="Helical" evidence="6">
    <location>
        <begin position="331"/>
        <end position="350"/>
    </location>
</feature>
<gene>
    <name evidence="8" type="ORF">Q4521_02605</name>
</gene>
<accession>A0AAW7X4P8</accession>
<dbReference type="Pfam" id="PF07690">
    <property type="entry name" value="MFS_1"/>
    <property type="match status" value="1"/>
</dbReference>
<dbReference type="EMBL" id="JAUOPB010000002">
    <property type="protein sequence ID" value="MDO6421354.1"/>
    <property type="molecule type" value="Genomic_DNA"/>
</dbReference>
<evidence type="ECO:0000256" key="5">
    <source>
        <dbReference type="ARBA" id="ARBA00038514"/>
    </source>
</evidence>
<keyword evidence="3 6" id="KW-1133">Transmembrane helix</keyword>
<evidence type="ECO:0000313" key="9">
    <source>
        <dbReference type="Proteomes" id="UP001169760"/>
    </source>
</evidence>
<evidence type="ECO:0000256" key="4">
    <source>
        <dbReference type="ARBA" id="ARBA00023136"/>
    </source>
</evidence>
<dbReference type="PROSITE" id="PS50850">
    <property type="entry name" value="MFS"/>
    <property type="match status" value="1"/>
</dbReference>
<evidence type="ECO:0000259" key="7">
    <source>
        <dbReference type="PROSITE" id="PS50850"/>
    </source>
</evidence>
<comment type="caution">
    <text evidence="8">The sequence shown here is derived from an EMBL/GenBank/DDBJ whole genome shotgun (WGS) entry which is preliminary data.</text>
</comment>